<dbReference type="EMBL" id="QTTY01000040">
    <property type="protein sequence ID" value="REF18416.1"/>
    <property type="molecule type" value="Genomic_DNA"/>
</dbReference>
<dbReference type="GO" id="GO:0140359">
    <property type="term" value="F:ABC-type transporter activity"/>
    <property type="evidence" value="ECO:0007669"/>
    <property type="project" value="InterPro"/>
</dbReference>
<keyword evidence="3 5" id="KW-1133">Transmembrane helix</keyword>
<feature type="transmembrane region" description="Helical" evidence="5">
    <location>
        <begin position="137"/>
        <end position="157"/>
    </location>
</feature>
<accession>A0A3D9TMV4</accession>
<dbReference type="Proteomes" id="UP000256530">
    <property type="component" value="Unassembled WGS sequence"/>
</dbReference>
<evidence type="ECO:0000313" key="7">
    <source>
        <dbReference type="EMBL" id="REF18416.1"/>
    </source>
</evidence>
<comment type="caution">
    <text evidence="7">The sequence shown here is derived from an EMBL/GenBank/DDBJ whole genome shotgun (WGS) entry which is preliminary data.</text>
</comment>
<dbReference type="PANTHER" id="PTHR43027:SF1">
    <property type="entry name" value="DOXORUBICIN RESISTANCE ABC TRANSPORTER PERMEASE PROTEIN DRRC-RELATED"/>
    <property type="match status" value="1"/>
</dbReference>
<evidence type="ECO:0000256" key="2">
    <source>
        <dbReference type="ARBA" id="ARBA00022692"/>
    </source>
</evidence>
<keyword evidence="2 5" id="KW-0812">Transmembrane</keyword>
<name>A0A3D9TMV4_BACMY</name>
<evidence type="ECO:0000256" key="4">
    <source>
        <dbReference type="ARBA" id="ARBA00023136"/>
    </source>
</evidence>
<feature type="domain" description="ABC-2 type transporter transmembrane" evidence="6">
    <location>
        <begin position="46"/>
        <end position="237"/>
    </location>
</feature>
<proteinExistence type="predicted"/>
<protein>
    <submittedName>
        <fullName evidence="7">ABC-2 family transporter</fullName>
    </submittedName>
</protein>
<organism evidence="7 8">
    <name type="scientific">Bacillus mycoides</name>
    <dbReference type="NCBI Taxonomy" id="1405"/>
    <lineage>
        <taxon>Bacteria</taxon>
        <taxon>Bacillati</taxon>
        <taxon>Bacillota</taxon>
        <taxon>Bacilli</taxon>
        <taxon>Bacillales</taxon>
        <taxon>Bacillaceae</taxon>
        <taxon>Bacillus</taxon>
        <taxon>Bacillus cereus group</taxon>
    </lineage>
</organism>
<keyword evidence="4 5" id="KW-0472">Membrane</keyword>
<dbReference type="InterPro" id="IPR052902">
    <property type="entry name" value="ABC-2_transporter"/>
</dbReference>
<dbReference type="GO" id="GO:0016020">
    <property type="term" value="C:membrane"/>
    <property type="evidence" value="ECO:0007669"/>
    <property type="project" value="UniProtKB-SubCell"/>
</dbReference>
<dbReference type="RefSeq" id="WP_113938613.1">
    <property type="nucleotide sequence ID" value="NZ_JBNNVF010000009.1"/>
</dbReference>
<evidence type="ECO:0000313" key="8">
    <source>
        <dbReference type="Proteomes" id="UP000256530"/>
    </source>
</evidence>
<evidence type="ECO:0000256" key="5">
    <source>
        <dbReference type="SAM" id="Phobius"/>
    </source>
</evidence>
<dbReference type="Pfam" id="PF12698">
    <property type="entry name" value="ABC2_membrane_3"/>
    <property type="match status" value="1"/>
</dbReference>
<sequence length="247" mass="28079">MKDIISFSKIYAKRAIRVPMIPIFLLIFPIIIMMSVLSGQIGSADTELYQQNSSQLVAGLSIVIILVVTMVNIPITIVNAKTTNLLKQIQFSTISFVSYLFSIFLANLVIAYLAEIITMTMAGSIFKVNFSLLDLAILNVPFITTYIFYFMFGLFIANYCSNLEQSQTIILPIYFALLFISGSFIPFNTFPKNVAHYLTEYNPFYYFQKFLNIQVGLADKFIDFRFVCVVVVLLVLATSLKKNFRWG</sequence>
<feature type="transmembrane region" description="Helical" evidence="5">
    <location>
        <begin position="96"/>
        <end position="117"/>
    </location>
</feature>
<feature type="transmembrane region" description="Helical" evidence="5">
    <location>
        <begin position="53"/>
        <end position="75"/>
    </location>
</feature>
<feature type="transmembrane region" description="Helical" evidence="5">
    <location>
        <begin position="221"/>
        <end position="240"/>
    </location>
</feature>
<feature type="transmembrane region" description="Helical" evidence="5">
    <location>
        <begin position="169"/>
        <end position="187"/>
    </location>
</feature>
<dbReference type="InterPro" id="IPR013525">
    <property type="entry name" value="ABC2_TM"/>
</dbReference>
<evidence type="ECO:0000259" key="6">
    <source>
        <dbReference type="Pfam" id="PF12698"/>
    </source>
</evidence>
<evidence type="ECO:0000256" key="1">
    <source>
        <dbReference type="ARBA" id="ARBA00004141"/>
    </source>
</evidence>
<feature type="transmembrane region" description="Helical" evidence="5">
    <location>
        <begin position="21"/>
        <end position="41"/>
    </location>
</feature>
<evidence type="ECO:0000256" key="3">
    <source>
        <dbReference type="ARBA" id="ARBA00022989"/>
    </source>
</evidence>
<dbReference type="AlphaFoldDB" id="A0A3D9TMV4"/>
<gene>
    <name evidence="7" type="ORF">DET55_14025</name>
</gene>
<comment type="subcellular location">
    <subcellularLocation>
        <location evidence="1">Membrane</location>
        <topology evidence="1">Multi-pass membrane protein</topology>
    </subcellularLocation>
</comment>
<dbReference type="PANTHER" id="PTHR43027">
    <property type="entry name" value="DOXORUBICIN RESISTANCE ABC TRANSPORTER PERMEASE PROTEIN DRRC-RELATED"/>
    <property type="match status" value="1"/>
</dbReference>
<reference evidence="7 8" key="1">
    <citation type="submission" date="2018-08" db="EMBL/GenBank/DDBJ databases">
        <title>Freshwater and sediment microbial communities from various areas in North America, analyzing microbe dynamics in response to fracking.</title>
        <authorList>
            <person name="Lamendella R."/>
        </authorList>
    </citation>
    <scope>NUCLEOTIDE SEQUENCE [LARGE SCALE GENOMIC DNA]</scope>
    <source>
        <strain evidence="7 8">DB-1</strain>
    </source>
</reference>